<feature type="transmembrane region" description="Helical" evidence="8">
    <location>
        <begin position="174"/>
        <end position="193"/>
    </location>
</feature>
<sequence length="329" mass="33880">MDTMEKETFKTFSNKVLTGTASGIVIGLIPDAILNGIFEALTPYRSIFSSLSAVVGTMQFLTAAMIGVLVANQFKLNAIQSVIVGAATFLGSGAYSVSEAGITLIGIGDLVNIMLTAGFAVYLTRKLNDRLGSMTLILLPIIVGVGAGTVGLLMLPYVSSATSMIGHILNSFTILQPLLMTILIAIAFSILIISPVSTVAIAIAIGISGLGAGAAAIGVTACTAVLVIGSKEVNQKGTTLAILLGAMKMMMPNLVRHPKLLIPVILNAILSSMSVYVFNIQGAPQTAGFGIAGLVGPIQALETGTGLLPVFITELSSVKAHGFNRGMRA</sequence>
<dbReference type="EMBL" id="FNZU01000012">
    <property type="protein sequence ID" value="SEL13119.1"/>
    <property type="molecule type" value="Genomic_DNA"/>
</dbReference>
<dbReference type="RefSeq" id="WP_091482147.1">
    <property type="nucleotide sequence ID" value="NZ_FNZU01000012.1"/>
</dbReference>
<feature type="transmembrane region" description="Helical" evidence="8">
    <location>
        <begin position="46"/>
        <end position="71"/>
    </location>
</feature>
<proteinExistence type="predicted"/>
<evidence type="ECO:0000256" key="2">
    <source>
        <dbReference type="ARBA" id="ARBA00022448"/>
    </source>
</evidence>
<feature type="transmembrane region" description="Helical" evidence="8">
    <location>
        <begin position="200"/>
        <end position="228"/>
    </location>
</feature>
<evidence type="ECO:0000256" key="4">
    <source>
        <dbReference type="ARBA" id="ARBA00022597"/>
    </source>
</evidence>
<keyword evidence="2" id="KW-0813">Transport</keyword>
<evidence type="ECO:0000256" key="7">
    <source>
        <dbReference type="ARBA" id="ARBA00023136"/>
    </source>
</evidence>
<feature type="domain" description="Phosphotransferase system EIIC" evidence="9">
    <location>
        <begin position="15"/>
        <end position="309"/>
    </location>
</feature>
<keyword evidence="7 8" id="KW-0472">Membrane</keyword>
<keyword evidence="4" id="KW-0762">Sugar transport</keyword>
<evidence type="ECO:0000256" key="5">
    <source>
        <dbReference type="ARBA" id="ARBA00022692"/>
    </source>
</evidence>
<keyword evidence="5 8" id="KW-0812">Transmembrane</keyword>
<gene>
    <name evidence="10" type="ORF">SAMN04488099_11250</name>
</gene>
<name>A0A1H7MPW8_9LACT</name>
<dbReference type="Proteomes" id="UP000199081">
    <property type="component" value="Unassembled WGS sequence"/>
</dbReference>
<feature type="transmembrane region" description="Helical" evidence="8">
    <location>
        <begin position="102"/>
        <end position="123"/>
    </location>
</feature>
<dbReference type="GO" id="GO:0009401">
    <property type="term" value="P:phosphoenolpyruvate-dependent sugar phosphotransferase system"/>
    <property type="evidence" value="ECO:0007669"/>
    <property type="project" value="InterPro"/>
</dbReference>
<comment type="subcellular location">
    <subcellularLocation>
        <location evidence="1">Cell membrane</location>
        <topology evidence="1">Multi-pass membrane protein</topology>
    </subcellularLocation>
</comment>
<evidence type="ECO:0000256" key="3">
    <source>
        <dbReference type="ARBA" id="ARBA00022475"/>
    </source>
</evidence>
<keyword evidence="6 8" id="KW-1133">Transmembrane helix</keyword>
<evidence type="ECO:0000259" key="9">
    <source>
        <dbReference type="Pfam" id="PF13303"/>
    </source>
</evidence>
<evidence type="ECO:0000256" key="6">
    <source>
        <dbReference type="ARBA" id="ARBA00022989"/>
    </source>
</evidence>
<protein>
    <recommendedName>
        <fullName evidence="9">Phosphotransferase system EIIC domain-containing protein</fullName>
    </recommendedName>
</protein>
<dbReference type="OrthoDB" id="396983at2"/>
<accession>A0A1H7MPW8</accession>
<feature type="transmembrane region" description="Helical" evidence="8">
    <location>
        <begin position="260"/>
        <end position="278"/>
    </location>
</feature>
<dbReference type="Pfam" id="PF13303">
    <property type="entry name" value="PTS_EIIC_2"/>
    <property type="match status" value="1"/>
</dbReference>
<evidence type="ECO:0000256" key="8">
    <source>
        <dbReference type="SAM" id="Phobius"/>
    </source>
</evidence>
<keyword evidence="11" id="KW-1185">Reference proteome</keyword>
<keyword evidence="3" id="KW-1003">Cell membrane</keyword>
<feature type="transmembrane region" description="Helical" evidence="8">
    <location>
        <begin position="12"/>
        <end position="34"/>
    </location>
</feature>
<evidence type="ECO:0000256" key="1">
    <source>
        <dbReference type="ARBA" id="ARBA00004651"/>
    </source>
</evidence>
<evidence type="ECO:0000313" key="11">
    <source>
        <dbReference type="Proteomes" id="UP000199081"/>
    </source>
</evidence>
<evidence type="ECO:0000313" key="10">
    <source>
        <dbReference type="EMBL" id="SEL13119.1"/>
    </source>
</evidence>
<dbReference type="GO" id="GO:0008982">
    <property type="term" value="F:protein-N(PI)-phosphohistidine-sugar phosphotransferase activity"/>
    <property type="evidence" value="ECO:0007669"/>
    <property type="project" value="InterPro"/>
</dbReference>
<feature type="transmembrane region" description="Helical" evidence="8">
    <location>
        <begin position="78"/>
        <end position="96"/>
    </location>
</feature>
<dbReference type="InterPro" id="IPR003352">
    <property type="entry name" value="PTS_EIIC"/>
</dbReference>
<dbReference type="STRING" id="426702.SAMN04488099_11250"/>
<feature type="transmembrane region" description="Helical" evidence="8">
    <location>
        <begin position="135"/>
        <end position="154"/>
    </location>
</feature>
<organism evidence="10 11">
    <name type="scientific">Alkalibacterium pelagium</name>
    <dbReference type="NCBI Taxonomy" id="426702"/>
    <lineage>
        <taxon>Bacteria</taxon>
        <taxon>Bacillati</taxon>
        <taxon>Bacillota</taxon>
        <taxon>Bacilli</taxon>
        <taxon>Lactobacillales</taxon>
        <taxon>Carnobacteriaceae</taxon>
        <taxon>Alkalibacterium</taxon>
    </lineage>
</organism>
<reference evidence="11" key="1">
    <citation type="submission" date="2016-10" db="EMBL/GenBank/DDBJ databases">
        <authorList>
            <person name="Varghese N."/>
            <person name="Submissions S."/>
        </authorList>
    </citation>
    <scope>NUCLEOTIDE SEQUENCE [LARGE SCALE GENOMIC DNA]</scope>
    <source>
        <strain evidence="11">DSM 19183</strain>
    </source>
</reference>
<dbReference type="GO" id="GO:0005886">
    <property type="term" value="C:plasma membrane"/>
    <property type="evidence" value="ECO:0007669"/>
    <property type="project" value="UniProtKB-SubCell"/>
</dbReference>
<dbReference type="AlphaFoldDB" id="A0A1H7MPW8"/>